<evidence type="ECO:0000313" key="1">
    <source>
        <dbReference type="EMBL" id="TFJ91829.1"/>
    </source>
</evidence>
<dbReference type="Proteomes" id="UP000298484">
    <property type="component" value="Unassembled WGS sequence"/>
</dbReference>
<comment type="caution">
    <text evidence="1">The sequence shown here is derived from an EMBL/GenBank/DDBJ whole genome shotgun (WGS) entry which is preliminary data.</text>
</comment>
<dbReference type="AlphaFoldDB" id="A0A4Y9A7S6"/>
<proteinExistence type="predicted"/>
<evidence type="ECO:0000313" key="2">
    <source>
        <dbReference type="Proteomes" id="UP000298484"/>
    </source>
</evidence>
<accession>A0A4Y9A7S6</accession>
<keyword evidence="2" id="KW-1185">Reference proteome</keyword>
<gene>
    <name evidence="1" type="ORF">E4U82_15760</name>
</gene>
<reference evidence="1 2" key="1">
    <citation type="submission" date="2019-03" db="EMBL/GenBank/DDBJ databases">
        <title>Genome sequence of Lentibacillus salicampi ATCC BAA-719.</title>
        <authorList>
            <person name="Maclea K.S."/>
            <person name="Simoes Junior M."/>
        </authorList>
    </citation>
    <scope>NUCLEOTIDE SEQUENCE [LARGE SCALE GENOMIC DNA]</scope>
    <source>
        <strain evidence="1 2">ATCC BAA-719</strain>
    </source>
</reference>
<name>A0A4Y9A7S6_9BACI</name>
<sequence length="97" mass="10997">MESKQIVNKLEDLGYTVEFGKYEYWDSIPHVLHSDGSKTVLAKTFNKAGSTGVQTDVSFEKAKQAVEMKLVDINDLENTLLNQKINREAEELAKKYS</sequence>
<organism evidence="1 2">
    <name type="scientific">Lentibacillus salicampi</name>
    <dbReference type="NCBI Taxonomy" id="175306"/>
    <lineage>
        <taxon>Bacteria</taxon>
        <taxon>Bacillati</taxon>
        <taxon>Bacillota</taxon>
        <taxon>Bacilli</taxon>
        <taxon>Bacillales</taxon>
        <taxon>Bacillaceae</taxon>
        <taxon>Lentibacillus</taxon>
    </lineage>
</organism>
<dbReference type="RefSeq" id="WP_135111138.1">
    <property type="nucleotide sequence ID" value="NZ_SRHY01000038.1"/>
</dbReference>
<dbReference type="EMBL" id="SRHY01000038">
    <property type="protein sequence ID" value="TFJ91829.1"/>
    <property type="molecule type" value="Genomic_DNA"/>
</dbReference>
<protein>
    <submittedName>
        <fullName evidence="1">Uncharacterized protein</fullName>
    </submittedName>
</protein>